<dbReference type="Proteomes" id="UP000192815">
    <property type="component" value="Unassembled WGS sequence"/>
</dbReference>
<feature type="chain" id="PRO_5012710226" description="Fimbrial protein" evidence="1">
    <location>
        <begin position="39"/>
        <end position="128"/>
    </location>
</feature>
<comment type="caution">
    <text evidence="2">The sequence shown here is derived from an EMBL/GenBank/DDBJ whole genome shotgun (WGS) entry which is preliminary data.</text>
</comment>
<gene>
    <name evidence="2" type="ORF">BZK31_09460</name>
</gene>
<feature type="signal peptide" evidence="1">
    <location>
        <begin position="1"/>
        <end position="38"/>
    </location>
</feature>
<evidence type="ECO:0000313" key="2">
    <source>
        <dbReference type="EMBL" id="ORC59733.1"/>
    </source>
</evidence>
<proteinExistence type="predicted"/>
<reference evidence="3" key="1">
    <citation type="submission" date="2017-02" db="EMBL/GenBank/DDBJ databases">
        <title>Pseudomonas floridae sp. nov., a novel pathogenic bacterial species isolated from tomato.</title>
        <authorList>
            <person name="Timilsina S."/>
            <person name="Vallad G.E."/>
            <person name="Jones J.B."/>
        </authorList>
    </citation>
    <scope>NUCLEOTIDE SEQUENCE [LARGE SCALE GENOMIC DNA]</scope>
    <source>
        <strain evidence="3">GEV388</strain>
    </source>
</reference>
<evidence type="ECO:0008006" key="4">
    <source>
        <dbReference type="Google" id="ProtNLM"/>
    </source>
</evidence>
<dbReference type="STRING" id="1958950.BZK31_09460"/>
<organism evidence="2 3">
    <name type="scientific">Pseudomonas floridensis</name>
    <dbReference type="NCBI Taxonomy" id="1958950"/>
    <lineage>
        <taxon>Bacteria</taxon>
        <taxon>Pseudomonadati</taxon>
        <taxon>Pseudomonadota</taxon>
        <taxon>Gammaproteobacteria</taxon>
        <taxon>Pseudomonadales</taxon>
        <taxon>Pseudomonadaceae</taxon>
        <taxon>Pseudomonas</taxon>
    </lineage>
</organism>
<name>A0A1X0N7T1_9PSED</name>
<dbReference type="AlphaFoldDB" id="A0A1X0N7T1"/>
<protein>
    <recommendedName>
        <fullName evidence="4">Fimbrial protein</fullName>
    </recommendedName>
</protein>
<dbReference type="EMBL" id="MUIO01000025">
    <property type="protein sequence ID" value="ORC59733.1"/>
    <property type="molecule type" value="Genomic_DNA"/>
</dbReference>
<sequence length="128" mass="13162">MSRKMSVGNNVLQLLSTPSRLAAIASIALMCASTSSMARDGVLRLHGSVVNSSCEVSTSATDAVGQPVRSLTVAPGVVIQINTVRNTCANGGAPFIARYQELPLSSAVLAAEQSAVTVRAGVVTLTYQ</sequence>
<evidence type="ECO:0000256" key="1">
    <source>
        <dbReference type="SAM" id="SignalP"/>
    </source>
</evidence>
<keyword evidence="1" id="KW-0732">Signal</keyword>
<keyword evidence="3" id="KW-1185">Reference proteome</keyword>
<dbReference type="RefSeq" id="WP_157900718.1">
    <property type="nucleotide sequence ID" value="NZ_CBCRZR010000001.1"/>
</dbReference>
<accession>A0A1X0N7T1</accession>
<dbReference type="OrthoDB" id="7022916at2"/>
<evidence type="ECO:0000313" key="3">
    <source>
        <dbReference type="Proteomes" id="UP000192815"/>
    </source>
</evidence>